<evidence type="ECO:0000256" key="5">
    <source>
        <dbReference type="ARBA" id="ARBA00022989"/>
    </source>
</evidence>
<evidence type="ECO:0000313" key="10">
    <source>
        <dbReference type="Proteomes" id="UP000229749"/>
    </source>
</evidence>
<evidence type="ECO:0000256" key="6">
    <source>
        <dbReference type="ARBA" id="ARBA00023136"/>
    </source>
</evidence>
<dbReference type="PANTHER" id="PTHR30489">
    <property type="entry name" value="LIPOPROTEIN-RELEASING SYSTEM TRANSMEMBRANE PROTEIN LOLE"/>
    <property type="match status" value="1"/>
</dbReference>
<dbReference type="GO" id="GO:0098797">
    <property type="term" value="C:plasma membrane protein complex"/>
    <property type="evidence" value="ECO:0007669"/>
    <property type="project" value="TreeGrafter"/>
</dbReference>
<keyword evidence="6 7" id="KW-0472">Membrane</keyword>
<comment type="similarity">
    <text evidence="2">Belongs to the ABC-4 integral membrane protein family. LolC/E subfamily.</text>
</comment>
<evidence type="ECO:0000256" key="1">
    <source>
        <dbReference type="ARBA" id="ARBA00004651"/>
    </source>
</evidence>
<dbReference type="InterPro" id="IPR003838">
    <property type="entry name" value="ABC3_permease_C"/>
</dbReference>
<evidence type="ECO:0000256" key="4">
    <source>
        <dbReference type="ARBA" id="ARBA00022692"/>
    </source>
</evidence>
<feature type="transmembrane region" description="Helical" evidence="7">
    <location>
        <begin position="84"/>
        <end position="116"/>
    </location>
</feature>
<comment type="subcellular location">
    <subcellularLocation>
        <location evidence="1">Cell membrane</location>
        <topology evidence="1">Multi-pass membrane protein</topology>
    </subcellularLocation>
</comment>
<feature type="domain" description="ABC3 transporter permease C-terminal" evidence="8">
    <location>
        <begin position="44"/>
        <end position="170"/>
    </location>
</feature>
<evidence type="ECO:0000256" key="3">
    <source>
        <dbReference type="ARBA" id="ARBA00022475"/>
    </source>
</evidence>
<dbReference type="PANTHER" id="PTHR30489:SF0">
    <property type="entry name" value="LIPOPROTEIN-RELEASING SYSTEM TRANSMEMBRANE PROTEIN LOLE"/>
    <property type="match status" value="1"/>
</dbReference>
<feature type="transmembrane region" description="Helical" evidence="7">
    <location>
        <begin position="140"/>
        <end position="160"/>
    </location>
</feature>
<evidence type="ECO:0000256" key="7">
    <source>
        <dbReference type="SAM" id="Phobius"/>
    </source>
</evidence>
<dbReference type="GO" id="GO:0044874">
    <property type="term" value="P:lipoprotein localization to outer membrane"/>
    <property type="evidence" value="ECO:0007669"/>
    <property type="project" value="TreeGrafter"/>
</dbReference>
<evidence type="ECO:0000313" key="9">
    <source>
        <dbReference type="EMBL" id="PJA47604.1"/>
    </source>
</evidence>
<dbReference type="InterPro" id="IPR051447">
    <property type="entry name" value="Lipoprotein-release_system"/>
</dbReference>
<keyword evidence="4 7" id="KW-0812">Transmembrane</keyword>
<accession>A0A2M7XIM1</accession>
<keyword evidence="3" id="KW-1003">Cell membrane</keyword>
<feature type="transmembrane region" description="Helical" evidence="7">
    <location>
        <begin position="40"/>
        <end position="63"/>
    </location>
</feature>
<dbReference type="Pfam" id="PF02687">
    <property type="entry name" value="FtsX"/>
    <property type="match status" value="1"/>
</dbReference>
<keyword evidence="5 7" id="KW-1133">Transmembrane helix</keyword>
<evidence type="ECO:0000256" key="2">
    <source>
        <dbReference type="ARBA" id="ARBA00005236"/>
    </source>
</evidence>
<dbReference type="Proteomes" id="UP000229749">
    <property type="component" value="Unassembled WGS sequence"/>
</dbReference>
<comment type="caution">
    <text evidence="9">The sequence shown here is derived from an EMBL/GenBank/DDBJ whole genome shotgun (WGS) entry which is preliminary data.</text>
</comment>
<gene>
    <name evidence="9" type="ORF">CO172_00650</name>
</gene>
<dbReference type="AlphaFoldDB" id="A0A2M7XIM1"/>
<proteinExistence type="inferred from homology"/>
<feature type="non-terminal residue" evidence="9">
    <location>
        <position position="1"/>
    </location>
</feature>
<organism evidence="9 10">
    <name type="scientific">Candidatus Uhrbacteria bacterium CG_4_9_14_3_um_filter_36_7</name>
    <dbReference type="NCBI Taxonomy" id="1975033"/>
    <lineage>
        <taxon>Bacteria</taxon>
        <taxon>Candidatus Uhriibacteriota</taxon>
    </lineage>
</organism>
<keyword evidence="9" id="KW-0449">Lipoprotein</keyword>
<name>A0A2M7XIM1_9BACT</name>
<dbReference type="EMBL" id="PFWS01000009">
    <property type="protein sequence ID" value="PJA47604.1"/>
    <property type="molecule type" value="Genomic_DNA"/>
</dbReference>
<sequence>HADRISNLIHKQLSKRGIFFVQTWQDMRQNLFEALKHENAAMFIIISLVIIVAAMNIIGSLIMRVLEKKKEIGILRSLGVTTKSILWIFVQMGMIIGIAGVTSGMSVGILICYIIKHYKIPLPGGGAIYYIDKLPVHVDIFYIIIIPLVALLITLLSAIYPALKASKLNPVEALRNE</sequence>
<protein>
    <submittedName>
        <fullName evidence="9">Lipoprotein-releasing system transmembrane subunit LolC</fullName>
    </submittedName>
</protein>
<reference evidence="10" key="1">
    <citation type="submission" date="2017-09" db="EMBL/GenBank/DDBJ databases">
        <title>Depth-based differentiation of microbial function through sediment-hosted aquifers and enrichment of novel symbionts in the deep terrestrial subsurface.</title>
        <authorList>
            <person name="Probst A.J."/>
            <person name="Ladd B."/>
            <person name="Jarett J.K."/>
            <person name="Geller-Mcgrath D.E."/>
            <person name="Sieber C.M.K."/>
            <person name="Emerson J.B."/>
            <person name="Anantharaman K."/>
            <person name="Thomas B.C."/>
            <person name="Malmstrom R."/>
            <person name="Stieglmeier M."/>
            <person name="Klingl A."/>
            <person name="Woyke T."/>
            <person name="Ryan C.M."/>
            <person name="Banfield J.F."/>
        </authorList>
    </citation>
    <scope>NUCLEOTIDE SEQUENCE [LARGE SCALE GENOMIC DNA]</scope>
</reference>
<evidence type="ECO:0000259" key="8">
    <source>
        <dbReference type="Pfam" id="PF02687"/>
    </source>
</evidence>